<feature type="compositionally biased region" description="Polar residues" evidence="1">
    <location>
        <begin position="250"/>
        <end position="280"/>
    </location>
</feature>
<dbReference type="InterPro" id="IPR025194">
    <property type="entry name" value="RodZ-like_C"/>
</dbReference>
<keyword evidence="2" id="KW-0812">Transmembrane</keyword>
<dbReference type="InterPro" id="IPR050400">
    <property type="entry name" value="Bact_Cytoskel_RodZ"/>
</dbReference>
<evidence type="ECO:0000259" key="3">
    <source>
        <dbReference type="Pfam" id="PF13464"/>
    </source>
</evidence>
<name>A0A084IGL1_SALHC</name>
<feature type="compositionally biased region" description="Polar residues" evidence="1">
    <location>
        <begin position="28"/>
        <end position="38"/>
    </location>
</feature>
<evidence type="ECO:0000313" key="5">
    <source>
        <dbReference type="Proteomes" id="UP000028302"/>
    </source>
</evidence>
<dbReference type="OrthoDB" id="9790252at2"/>
<keyword evidence="2" id="KW-1133">Transmembrane helix</keyword>
<dbReference type="STRING" id="1304275.C41B8_17978"/>
<feature type="compositionally biased region" description="Low complexity" evidence="1">
    <location>
        <begin position="175"/>
        <end position="249"/>
    </location>
</feature>
<reference evidence="4 5" key="1">
    <citation type="submission" date="2013-03" db="EMBL/GenBank/DDBJ databases">
        <title>Salinisphaera hydrothermalis C41B8 Genome Sequencing.</title>
        <authorList>
            <person name="Li C."/>
            <person name="Lai Q."/>
            <person name="Shao Z."/>
        </authorList>
    </citation>
    <scope>NUCLEOTIDE SEQUENCE [LARGE SCALE GENOMIC DNA]</scope>
    <source>
        <strain evidence="4 5">C41B8</strain>
    </source>
</reference>
<dbReference type="RefSeq" id="WP_037341429.1">
    <property type="nucleotide sequence ID" value="NZ_APNK01000049.1"/>
</dbReference>
<proteinExistence type="predicted"/>
<evidence type="ECO:0000256" key="2">
    <source>
        <dbReference type="SAM" id="Phobius"/>
    </source>
</evidence>
<protein>
    <recommendedName>
        <fullName evidence="3">Cytoskeleton protein RodZ-like C-terminal domain-containing protein</fullName>
    </recommendedName>
</protein>
<dbReference type="Proteomes" id="UP000028302">
    <property type="component" value="Unassembled WGS sequence"/>
</dbReference>
<organism evidence="4 5">
    <name type="scientific">Salinisphaera hydrothermalis (strain C41B8)</name>
    <dbReference type="NCBI Taxonomy" id="1304275"/>
    <lineage>
        <taxon>Bacteria</taxon>
        <taxon>Pseudomonadati</taxon>
        <taxon>Pseudomonadota</taxon>
        <taxon>Gammaproteobacteria</taxon>
        <taxon>Salinisphaerales</taxon>
        <taxon>Salinisphaeraceae</taxon>
        <taxon>Salinisphaera</taxon>
    </lineage>
</organism>
<comment type="caution">
    <text evidence="4">The sequence shown here is derived from an EMBL/GenBank/DDBJ whole genome shotgun (WGS) entry which is preliminary data.</text>
</comment>
<dbReference type="InterPro" id="IPR010982">
    <property type="entry name" value="Lambda_DNA-bd_dom_sf"/>
</dbReference>
<feature type="region of interest" description="Disordered" evidence="1">
    <location>
        <begin position="171"/>
        <end position="286"/>
    </location>
</feature>
<feature type="region of interest" description="Disordered" evidence="1">
    <location>
        <begin position="1"/>
        <end position="41"/>
    </location>
</feature>
<keyword evidence="5" id="KW-1185">Reference proteome</keyword>
<dbReference type="PANTHER" id="PTHR34475:SF1">
    <property type="entry name" value="CYTOSKELETON PROTEIN RODZ"/>
    <property type="match status" value="1"/>
</dbReference>
<evidence type="ECO:0000313" key="4">
    <source>
        <dbReference type="EMBL" id="KEZ75845.1"/>
    </source>
</evidence>
<sequence length="377" mass="38546">MNATHDDQSDQPKEPALARGAEEEATSPGLTRNKSDGQTPGEILREGRLAHDYSVDDLCAQTKLSAHTVEALEDNDFQSLSQPVFARGYYRQCAKVLDLDVERIMAAYTAIAGEAPKPKIDHGTIGAGIIPQDVTPGGGFRFRGLFILLLIVVVVIAVVVFVLPSSGVPGAITGSNDSNNADQSSQSTTTFEFNSSSDDSSGNNNGDGSTASATGAGAASGGSDTTAPSTPDVVGNSSGQASTGQQSGGRNVNKTLGINPSNGSGAQPASSDNTAQQPSQPSVPPNRLVLKFSKRSWVRVTDANGDRMASGIFKPGDTKEFNGKPPYKITLGYAPGVKVSIGGQPVDVAGQTSGGGIAHLTVDAANNGNSSGNNGNG</sequence>
<feature type="transmembrane region" description="Helical" evidence="2">
    <location>
        <begin position="145"/>
        <end position="163"/>
    </location>
</feature>
<dbReference type="Pfam" id="PF13464">
    <property type="entry name" value="RodZ_C"/>
    <property type="match status" value="1"/>
</dbReference>
<feature type="compositionally biased region" description="Basic and acidic residues" evidence="1">
    <location>
        <begin position="1"/>
        <end position="13"/>
    </location>
</feature>
<dbReference type="AlphaFoldDB" id="A0A084IGL1"/>
<keyword evidence="2" id="KW-0472">Membrane</keyword>
<dbReference type="GO" id="GO:0003677">
    <property type="term" value="F:DNA binding"/>
    <property type="evidence" value="ECO:0007669"/>
    <property type="project" value="InterPro"/>
</dbReference>
<feature type="domain" description="Cytoskeleton protein RodZ-like C-terminal" evidence="3">
    <location>
        <begin position="289"/>
        <end position="361"/>
    </location>
</feature>
<evidence type="ECO:0000256" key="1">
    <source>
        <dbReference type="SAM" id="MobiDB-lite"/>
    </source>
</evidence>
<accession>A0A084IGL1</accession>
<dbReference type="eggNOG" id="COG1426">
    <property type="taxonomic scope" value="Bacteria"/>
</dbReference>
<dbReference type="EMBL" id="APNK01000049">
    <property type="protein sequence ID" value="KEZ75845.1"/>
    <property type="molecule type" value="Genomic_DNA"/>
</dbReference>
<dbReference type="Pfam" id="PF13413">
    <property type="entry name" value="HTH_25"/>
    <property type="match status" value="1"/>
</dbReference>
<dbReference type="Gene3D" id="1.10.260.40">
    <property type="entry name" value="lambda repressor-like DNA-binding domains"/>
    <property type="match status" value="1"/>
</dbReference>
<gene>
    <name evidence="4" type="ORF">C41B8_17978</name>
</gene>
<dbReference type="PANTHER" id="PTHR34475">
    <property type="match status" value="1"/>
</dbReference>